<evidence type="ECO:0000313" key="1">
    <source>
        <dbReference type="EMBL" id="KAJ9660690.1"/>
    </source>
</evidence>
<comment type="caution">
    <text evidence="1">The sequence shown here is derived from an EMBL/GenBank/DDBJ whole genome shotgun (WGS) entry which is preliminary data.</text>
</comment>
<gene>
    <name evidence="1" type="ORF">H2198_002433</name>
</gene>
<accession>A0ACC3AES1</accession>
<protein>
    <submittedName>
        <fullName evidence="1">Uncharacterized protein</fullName>
    </submittedName>
</protein>
<dbReference type="EMBL" id="JAPDRQ010000029">
    <property type="protein sequence ID" value="KAJ9660690.1"/>
    <property type="molecule type" value="Genomic_DNA"/>
</dbReference>
<proteinExistence type="predicted"/>
<keyword evidence="2" id="KW-1185">Reference proteome</keyword>
<dbReference type="Proteomes" id="UP001172386">
    <property type="component" value="Unassembled WGS sequence"/>
</dbReference>
<sequence length="424" mass="47942">MDSSCELLKAPQTSHVAGNYRIEECLKVEEEGDDFLIQEADHESSGPCLFGLYEAMLEESEVPHVTTEDAYVSSCKPHISRTVKNFPTKPHDLMSDRQVRAHCKLSNITFASSRSPSRNGGMSGFADCADELLTHVDDHGKGPQSTVETHQMLDPIGQTPLTHNICSTWSNWVNEIKNTSEDVVEDVHIFHFAESSTQDSRSDSLIDPEYEAQDLLFSYDQGPRAAVQPDKQQNSSQVTDMSHYSEVQQMAAQRQHHSLSEVLGNDQFLWNMWKRRKSTAPPAEDEMLEMHNMFENDPDMRVLSTAKTPESSYADLMMFDAFTFSRDSSRSEATSPCSSASEDLDLFLDSKVSTQSSNTSTVLRKPSSSPRDAKQHKRRSSVLKMITRPARFSEDDIQFQQRSPTRDVDIKKRKTLRDYHDDGL</sequence>
<name>A0ACC3AES1_9EURO</name>
<reference evidence="1" key="1">
    <citation type="submission" date="2022-10" db="EMBL/GenBank/DDBJ databases">
        <title>Culturing micro-colonial fungi from biological soil crusts in the Mojave desert and describing Neophaeococcomyces mojavensis, and introducing the new genera and species Taxawa tesnikishii.</title>
        <authorList>
            <person name="Kurbessoian T."/>
            <person name="Stajich J.E."/>
        </authorList>
    </citation>
    <scope>NUCLEOTIDE SEQUENCE</scope>
    <source>
        <strain evidence="1">JES_112</strain>
    </source>
</reference>
<organism evidence="1 2">
    <name type="scientific">Neophaeococcomyces mojaviensis</name>
    <dbReference type="NCBI Taxonomy" id="3383035"/>
    <lineage>
        <taxon>Eukaryota</taxon>
        <taxon>Fungi</taxon>
        <taxon>Dikarya</taxon>
        <taxon>Ascomycota</taxon>
        <taxon>Pezizomycotina</taxon>
        <taxon>Eurotiomycetes</taxon>
        <taxon>Chaetothyriomycetidae</taxon>
        <taxon>Chaetothyriales</taxon>
        <taxon>Chaetothyriales incertae sedis</taxon>
        <taxon>Neophaeococcomyces</taxon>
    </lineage>
</organism>
<evidence type="ECO:0000313" key="2">
    <source>
        <dbReference type="Proteomes" id="UP001172386"/>
    </source>
</evidence>